<evidence type="ECO:0000313" key="3">
    <source>
        <dbReference type="Proteomes" id="UP001139559"/>
    </source>
</evidence>
<proteinExistence type="predicted"/>
<gene>
    <name evidence="2" type="ORF">KP803_04120</name>
</gene>
<name>A0A9X1XIV0_9VIBR</name>
<sequence>MNTLMKNVKAFMHDEEGLTVVEYVVGAGLLVAGLGVIFDTLGSSLSSALSDAIGTIGEDAAAG</sequence>
<feature type="transmembrane region" description="Helical" evidence="1">
    <location>
        <begin position="20"/>
        <end position="38"/>
    </location>
</feature>
<dbReference type="AlphaFoldDB" id="A0A9X1XIV0"/>
<keyword evidence="1" id="KW-1133">Transmembrane helix</keyword>
<protein>
    <submittedName>
        <fullName evidence="2">Flp family type IVb pilin</fullName>
    </submittedName>
</protein>
<keyword evidence="3" id="KW-1185">Reference proteome</keyword>
<dbReference type="Proteomes" id="UP001139559">
    <property type="component" value="Unassembled WGS sequence"/>
</dbReference>
<organism evidence="2 3">
    <name type="scientific">Vibrio amylolyticus</name>
    <dbReference type="NCBI Taxonomy" id="2847292"/>
    <lineage>
        <taxon>Bacteria</taxon>
        <taxon>Pseudomonadati</taxon>
        <taxon>Pseudomonadota</taxon>
        <taxon>Gammaproteobacteria</taxon>
        <taxon>Vibrionales</taxon>
        <taxon>Vibrionaceae</taxon>
        <taxon>Vibrio</taxon>
    </lineage>
</organism>
<keyword evidence="1" id="KW-0472">Membrane</keyword>
<evidence type="ECO:0000313" key="2">
    <source>
        <dbReference type="EMBL" id="MCK6262453.1"/>
    </source>
</evidence>
<evidence type="ECO:0000256" key="1">
    <source>
        <dbReference type="SAM" id="Phobius"/>
    </source>
</evidence>
<dbReference type="EMBL" id="JAJHVV010000002">
    <property type="protein sequence ID" value="MCK6262453.1"/>
    <property type="molecule type" value="Genomic_DNA"/>
</dbReference>
<comment type="caution">
    <text evidence="2">The sequence shown here is derived from an EMBL/GenBank/DDBJ whole genome shotgun (WGS) entry which is preliminary data.</text>
</comment>
<accession>A0A9X1XIV0</accession>
<reference evidence="2" key="1">
    <citation type="submission" date="2021-11" db="EMBL/GenBank/DDBJ databases">
        <title>Vibrio ZSDE26 sp. nov. and Vibrio ZSDZ34 sp. nov., isolated from coastal seawater in Qingdao.</title>
        <authorList>
            <person name="Zhang P."/>
        </authorList>
    </citation>
    <scope>NUCLEOTIDE SEQUENCE</scope>
    <source>
        <strain evidence="2">ZSDE26</strain>
    </source>
</reference>
<dbReference type="RefSeq" id="WP_248007763.1">
    <property type="nucleotide sequence ID" value="NZ_JAJHVV010000002.1"/>
</dbReference>
<keyword evidence="1" id="KW-0812">Transmembrane</keyword>